<dbReference type="EMBL" id="CM042049">
    <property type="protein sequence ID" value="KAI3748013.1"/>
    <property type="molecule type" value="Genomic_DNA"/>
</dbReference>
<organism evidence="1 2">
    <name type="scientific">Arctium lappa</name>
    <name type="common">Greater burdock</name>
    <name type="synonym">Lappa major</name>
    <dbReference type="NCBI Taxonomy" id="4217"/>
    <lineage>
        <taxon>Eukaryota</taxon>
        <taxon>Viridiplantae</taxon>
        <taxon>Streptophyta</taxon>
        <taxon>Embryophyta</taxon>
        <taxon>Tracheophyta</taxon>
        <taxon>Spermatophyta</taxon>
        <taxon>Magnoliopsida</taxon>
        <taxon>eudicotyledons</taxon>
        <taxon>Gunneridae</taxon>
        <taxon>Pentapetalae</taxon>
        <taxon>asterids</taxon>
        <taxon>campanulids</taxon>
        <taxon>Asterales</taxon>
        <taxon>Asteraceae</taxon>
        <taxon>Carduoideae</taxon>
        <taxon>Cardueae</taxon>
        <taxon>Arctiinae</taxon>
        <taxon>Arctium</taxon>
    </lineage>
</organism>
<accession>A0ACB9DMU8</accession>
<reference evidence="1 2" key="2">
    <citation type="journal article" date="2022" name="Mol. Ecol. Resour.">
        <title>The genomes of chicory, endive, great burdock and yacon provide insights into Asteraceae paleo-polyploidization history and plant inulin production.</title>
        <authorList>
            <person name="Fan W."/>
            <person name="Wang S."/>
            <person name="Wang H."/>
            <person name="Wang A."/>
            <person name="Jiang F."/>
            <person name="Liu H."/>
            <person name="Zhao H."/>
            <person name="Xu D."/>
            <person name="Zhang Y."/>
        </authorList>
    </citation>
    <scope>NUCLEOTIDE SEQUENCE [LARGE SCALE GENOMIC DNA]</scope>
    <source>
        <strain evidence="2">cv. Niubang</strain>
    </source>
</reference>
<evidence type="ECO:0000313" key="2">
    <source>
        <dbReference type="Proteomes" id="UP001055879"/>
    </source>
</evidence>
<name>A0ACB9DMU8_ARCLA</name>
<sequence>MNAAKHDLTPVLVAIFILIGAAILWYWSKLSSSLPPGPVHLPIVGYLPFLGPNLLTHFTNMAHSYGPIFKIWLGSKLHIVINTPELARTVVRDQDETFANRSITIAASIITYGGQDIAWSNNNSSWRNLRKILVHEVLSNKNREACSSFRRDEVRKTIKNVYSKMGTEICIKEISFSMITNVLTRMVWGKNSHLGVELQMVVLKIVEMLGKPNLSDFFPFLIWFDLQGVERETKRHFKNLDRVFTSIIDDRIKLNSEGLDVAVGHEGKKDLLQILLELKDQKDATSLDITKIKALLTDIMVAGTETTTSVIEWAMTEIMQNPNVMKRVQEELAEIVGPNNIVEESHLSKLKYLDATVKETLRLHPIVPLLVPRSPSQTCTVGGYTIPKGCTVFVNVWAIHRDPRYWDNPLEFNPERFLTCDGMDKLYDFKGNNLKFFPFGSGRRICPGVPLVEKMQIYILASLLHSFDWSLPKGEEHDFSDMFSLALKKTKPLIAIPSQRLPDVSLYM</sequence>
<protein>
    <submittedName>
        <fullName evidence="1">Uncharacterized protein</fullName>
    </submittedName>
</protein>
<keyword evidence="2" id="KW-1185">Reference proteome</keyword>
<gene>
    <name evidence="1" type="ORF">L6452_10819</name>
</gene>
<reference evidence="2" key="1">
    <citation type="journal article" date="2022" name="Mol. Ecol. Resour.">
        <title>The genomes of chicory, endive, great burdock and yacon provide insights into Asteraceae palaeo-polyploidization history and plant inulin production.</title>
        <authorList>
            <person name="Fan W."/>
            <person name="Wang S."/>
            <person name="Wang H."/>
            <person name="Wang A."/>
            <person name="Jiang F."/>
            <person name="Liu H."/>
            <person name="Zhao H."/>
            <person name="Xu D."/>
            <person name="Zhang Y."/>
        </authorList>
    </citation>
    <scope>NUCLEOTIDE SEQUENCE [LARGE SCALE GENOMIC DNA]</scope>
    <source>
        <strain evidence="2">cv. Niubang</strain>
    </source>
</reference>
<proteinExistence type="predicted"/>
<dbReference type="Proteomes" id="UP001055879">
    <property type="component" value="Linkage Group LG03"/>
</dbReference>
<comment type="caution">
    <text evidence="1">The sequence shown here is derived from an EMBL/GenBank/DDBJ whole genome shotgun (WGS) entry which is preliminary data.</text>
</comment>
<evidence type="ECO:0000313" key="1">
    <source>
        <dbReference type="EMBL" id="KAI3748013.1"/>
    </source>
</evidence>